<name>K2KAF3_9RHOB</name>
<feature type="transmembrane region" description="Helical" evidence="1">
    <location>
        <begin position="110"/>
        <end position="127"/>
    </location>
</feature>
<feature type="transmembrane region" description="Helical" evidence="1">
    <location>
        <begin position="44"/>
        <end position="64"/>
    </location>
</feature>
<keyword evidence="1" id="KW-0812">Transmembrane</keyword>
<proteinExistence type="predicted"/>
<comment type="caution">
    <text evidence="2">The sequence shown here is derived from an EMBL/GenBank/DDBJ whole genome shotgun (WGS) entry which is preliminary data.</text>
</comment>
<dbReference type="EMBL" id="AMRK01000001">
    <property type="protein sequence ID" value="EKE74335.1"/>
    <property type="molecule type" value="Genomic_DNA"/>
</dbReference>
<feature type="transmembrane region" description="Helical" evidence="1">
    <location>
        <begin position="76"/>
        <end position="98"/>
    </location>
</feature>
<evidence type="ECO:0000313" key="2">
    <source>
        <dbReference type="EMBL" id="EKE74335.1"/>
    </source>
</evidence>
<keyword evidence="1" id="KW-1133">Transmembrane helix</keyword>
<dbReference type="Proteomes" id="UP000006762">
    <property type="component" value="Unassembled WGS sequence"/>
</dbReference>
<feature type="transmembrane region" description="Helical" evidence="1">
    <location>
        <begin position="334"/>
        <end position="353"/>
    </location>
</feature>
<keyword evidence="1" id="KW-0472">Membrane</keyword>
<feature type="transmembrane region" description="Helical" evidence="1">
    <location>
        <begin position="382"/>
        <end position="397"/>
    </location>
</feature>
<dbReference type="eggNOG" id="ENOG5033C9C">
    <property type="taxonomic scope" value="Bacteria"/>
</dbReference>
<accession>K2KAF3</accession>
<feature type="transmembrane region" description="Helical" evidence="1">
    <location>
        <begin position="233"/>
        <end position="255"/>
    </location>
</feature>
<protein>
    <recommendedName>
        <fullName evidence="4">O-antigen polymerase</fullName>
    </recommendedName>
</protein>
<gene>
    <name evidence="2" type="ORF">B30_01375</name>
</gene>
<evidence type="ECO:0000313" key="3">
    <source>
        <dbReference type="Proteomes" id="UP000006762"/>
    </source>
</evidence>
<dbReference type="AlphaFoldDB" id="K2KAF3"/>
<sequence>MMKTVLLTMSLFGLYTLAPLGIPFGVYLLPGLVSLVLYLKSQKLFFWLLSFCGVLLALFIFNVLLRGGATEIGPQFVSLTLFFLTVSASTGFLLLVLNFPPRTIHKWSKLLIWLILVGLFLERVGPLKPVSDFVRGLLYSSELVYGNDLRDMTNYGFIRPKLFASEPSHVAKFFGMLLVVAVTTSTENFNKSLILIWSVAFVVLEPSVTAAPGIAVTVSLLVFQRQRLRTNGLLLKTVAVSGIGAGLFVVALQMITRLGFDGTPIEASAYIRIVEPAFMAVKSLAERPFLGFGVGVEEDIFHLINQIRGSATPLFVLTEKSHSVLAGNVFFSMFWQYGIVGTVLIWFFILKLVSMVSKAHFLFVILFIIIHSFSVADIHTPFFWGYFVMVLAGFWHLKHTQSLQQATQSELGIHNFQERKIN</sequence>
<dbReference type="RefSeq" id="WP_009570181.1">
    <property type="nucleotide sequence ID" value="NZ_AMRK01000001.1"/>
</dbReference>
<organism evidence="2 3">
    <name type="scientific">Celeribacter baekdonensis B30</name>
    <dbReference type="NCBI Taxonomy" id="1208323"/>
    <lineage>
        <taxon>Bacteria</taxon>
        <taxon>Pseudomonadati</taxon>
        <taxon>Pseudomonadota</taxon>
        <taxon>Alphaproteobacteria</taxon>
        <taxon>Rhodobacterales</taxon>
        <taxon>Roseobacteraceae</taxon>
        <taxon>Celeribacter</taxon>
    </lineage>
</organism>
<feature type="transmembrane region" description="Helical" evidence="1">
    <location>
        <begin position="194"/>
        <end position="221"/>
    </location>
</feature>
<feature type="transmembrane region" description="Helical" evidence="1">
    <location>
        <begin position="360"/>
        <end position="376"/>
    </location>
</feature>
<dbReference type="PATRIC" id="fig|1208323.3.peg.286"/>
<reference evidence="2 3" key="1">
    <citation type="submission" date="2012-09" db="EMBL/GenBank/DDBJ databases">
        <title>Celeribacter baekdonensis B30 Genome Sequencing.</title>
        <authorList>
            <person name="Wang W."/>
        </authorList>
    </citation>
    <scope>NUCLEOTIDE SEQUENCE [LARGE SCALE GENOMIC DNA]</scope>
    <source>
        <strain evidence="2 3">B30</strain>
    </source>
</reference>
<dbReference type="OrthoDB" id="7866388at2"/>
<evidence type="ECO:0000256" key="1">
    <source>
        <dbReference type="SAM" id="Phobius"/>
    </source>
</evidence>
<evidence type="ECO:0008006" key="4">
    <source>
        <dbReference type="Google" id="ProtNLM"/>
    </source>
</evidence>
<feature type="transmembrane region" description="Helical" evidence="1">
    <location>
        <begin position="12"/>
        <end position="37"/>
    </location>
</feature>
<keyword evidence="3" id="KW-1185">Reference proteome</keyword>